<gene>
    <name evidence="3" type="ORF">GNY86_18965</name>
</gene>
<comment type="caution">
    <text evidence="3">The sequence shown here is derived from an EMBL/GenBank/DDBJ whole genome shotgun (WGS) entry which is preliminary data.</text>
</comment>
<reference evidence="3 4" key="1">
    <citation type="submission" date="2019-11" db="EMBL/GenBank/DDBJ databases">
        <title>Multidrug-resistant Acinetobacter baumannii moving toward extensively drug-resistant over fifteen years in South of Brazil.</title>
        <authorList>
            <person name="Fedrigo N.H."/>
            <person name="Cerdeira L."/>
            <person name="Fuga B."/>
            <person name="Marini P.V.B."/>
            <person name="Shinohara D.R."/>
            <person name="Carrara-Marroni F.E."/>
            <person name="Lincopan N."/>
            <person name="Tognim M.C.B."/>
        </authorList>
    </citation>
    <scope>NUCLEOTIDE SEQUENCE [LARGE SCALE GENOMIC DNA]</scope>
    <source>
        <strain evidence="3 4">Ac576</strain>
    </source>
</reference>
<protein>
    <submittedName>
        <fullName evidence="3">MATE family efflux transporter</fullName>
    </submittedName>
</protein>
<proteinExistence type="predicted"/>
<feature type="transmembrane region" description="Helical" evidence="2">
    <location>
        <begin position="7"/>
        <end position="30"/>
    </location>
</feature>
<dbReference type="InterPro" id="IPR050222">
    <property type="entry name" value="MATE_MdtK"/>
</dbReference>
<dbReference type="Proteomes" id="UP000439424">
    <property type="component" value="Unassembled WGS sequence"/>
</dbReference>
<dbReference type="Pfam" id="PF01554">
    <property type="entry name" value="MatE"/>
    <property type="match status" value="1"/>
</dbReference>
<name>A0A6I4HUX2_ACIBA</name>
<feature type="non-terminal residue" evidence="3">
    <location>
        <position position="209"/>
    </location>
</feature>
<dbReference type="GO" id="GO:0005886">
    <property type="term" value="C:plasma membrane"/>
    <property type="evidence" value="ECO:0007669"/>
    <property type="project" value="TreeGrafter"/>
</dbReference>
<dbReference type="EMBL" id="WPIP01000246">
    <property type="protein sequence ID" value="MVM93619.1"/>
    <property type="molecule type" value="Genomic_DNA"/>
</dbReference>
<feature type="transmembrane region" description="Helical" evidence="2">
    <location>
        <begin position="157"/>
        <end position="179"/>
    </location>
</feature>
<evidence type="ECO:0000256" key="2">
    <source>
        <dbReference type="SAM" id="Phobius"/>
    </source>
</evidence>
<accession>A0A6I4HUX2</accession>
<sequence length="209" mass="23398">MNQIFKLFIPMLSSNLIVVLSGLIDIAYVGHFSNDHVAALSVTLSLYTVVYVIGMGILQGVMLKLSEAYGCHDIPRIRQIFIQGVWLMLCSALVSIALLYLFRDLPKLFGASEHVVSTTKNCIWALVFILPAHLLMRLFTALSQVTENAYKVLLSDSLFFILKIILSYLLIYGVALFSIPPLGAIGALLATIIVRWFMLAVYYLFFLEK</sequence>
<dbReference type="GO" id="GO:0015297">
    <property type="term" value="F:antiporter activity"/>
    <property type="evidence" value="ECO:0007669"/>
    <property type="project" value="InterPro"/>
</dbReference>
<feature type="transmembrane region" description="Helical" evidence="2">
    <location>
        <begin position="185"/>
        <end position="206"/>
    </location>
</feature>
<dbReference type="RefSeq" id="WP_266095755.1">
    <property type="nucleotide sequence ID" value="NZ_WPIP01000246.1"/>
</dbReference>
<keyword evidence="2" id="KW-1133">Transmembrane helix</keyword>
<evidence type="ECO:0000313" key="4">
    <source>
        <dbReference type="Proteomes" id="UP000439424"/>
    </source>
</evidence>
<feature type="transmembrane region" description="Helical" evidence="2">
    <location>
        <begin position="80"/>
        <end position="103"/>
    </location>
</feature>
<evidence type="ECO:0000313" key="3">
    <source>
        <dbReference type="EMBL" id="MVM93619.1"/>
    </source>
</evidence>
<feature type="transmembrane region" description="Helical" evidence="2">
    <location>
        <begin position="123"/>
        <end position="145"/>
    </location>
</feature>
<dbReference type="PANTHER" id="PTHR43298">
    <property type="entry name" value="MULTIDRUG RESISTANCE PROTEIN NORM-RELATED"/>
    <property type="match status" value="1"/>
</dbReference>
<dbReference type="GO" id="GO:0042910">
    <property type="term" value="F:xenobiotic transmembrane transporter activity"/>
    <property type="evidence" value="ECO:0007669"/>
    <property type="project" value="InterPro"/>
</dbReference>
<dbReference type="AlphaFoldDB" id="A0A6I4HUX2"/>
<keyword evidence="2" id="KW-0812">Transmembrane</keyword>
<organism evidence="3 4">
    <name type="scientific">Acinetobacter baumannii</name>
    <dbReference type="NCBI Taxonomy" id="470"/>
    <lineage>
        <taxon>Bacteria</taxon>
        <taxon>Pseudomonadati</taxon>
        <taxon>Pseudomonadota</taxon>
        <taxon>Gammaproteobacteria</taxon>
        <taxon>Moraxellales</taxon>
        <taxon>Moraxellaceae</taxon>
        <taxon>Acinetobacter</taxon>
        <taxon>Acinetobacter calcoaceticus/baumannii complex</taxon>
    </lineage>
</organism>
<dbReference type="PANTHER" id="PTHR43298:SF2">
    <property type="entry name" value="FMN_FAD EXPORTER YEEO-RELATED"/>
    <property type="match status" value="1"/>
</dbReference>
<keyword evidence="1" id="KW-0813">Transport</keyword>
<keyword evidence="2" id="KW-0472">Membrane</keyword>
<evidence type="ECO:0000256" key="1">
    <source>
        <dbReference type="ARBA" id="ARBA00022448"/>
    </source>
</evidence>
<feature type="transmembrane region" description="Helical" evidence="2">
    <location>
        <begin position="36"/>
        <end position="59"/>
    </location>
</feature>
<dbReference type="InterPro" id="IPR002528">
    <property type="entry name" value="MATE_fam"/>
</dbReference>